<evidence type="ECO:0000256" key="1">
    <source>
        <dbReference type="ARBA" id="ARBA00010759"/>
    </source>
</evidence>
<dbReference type="PANTHER" id="PTHR10458:SF22">
    <property type="entry name" value="PEPTIDE DEFORMYLASE"/>
    <property type="match status" value="1"/>
</dbReference>
<dbReference type="Pfam" id="PF01327">
    <property type="entry name" value="Pep_deformylase"/>
    <property type="match status" value="1"/>
</dbReference>
<feature type="binding site" evidence="2">
    <location>
        <position position="163"/>
    </location>
    <ligand>
        <name>Fe cation</name>
        <dbReference type="ChEBI" id="CHEBI:24875"/>
    </ligand>
</feature>
<name>A0ABQ2D4U9_9DEIO</name>
<dbReference type="InterPro" id="IPR036821">
    <property type="entry name" value="Peptide_deformylase_sf"/>
</dbReference>
<reference evidence="4" key="1">
    <citation type="journal article" date="2019" name="Int. J. Syst. Evol. Microbiol.">
        <title>The Global Catalogue of Microorganisms (GCM) 10K type strain sequencing project: providing services to taxonomists for standard genome sequencing and annotation.</title>
        <authorList>
            <consortium name="The Broad Institute Genomics Platform"/>
            <consortium name="The Broad Institute Genome Sequencing Center for Infectious Disease"/>
            <person name="Wu L."/>
            <person name="Ma J."/>
        </authorList>
    </citation>
    <scope>NUCLEOTIDE SEQUENCE [LARGE SCALE GENOMIC DNA]</scope>
    <source>
        <strain evidence="4">JCM 14370</strain>
    </source>
</reference>
<accession>A0ABQ2D4U9</accession>
<dbReference type="HAMAP" id="MF_00163">
    <property type="entry name" value="Pep_deformylase"/>
    <property type="match status" value="1"/>
</dbReference>
<dbReference type="EC" id="3.5.1.88" evidence="2"/>
<proteinExistence type="inferred from homology"/>
<keyword evidence="2" id="KW-0479">Metal-binding</keyword>
<keyword evidence="2" id="KW-0648">Protein biosynthesis</keyword>
<feature type="binding site" evidence="2">
    <location>
        <position position="116"/>
    </location>
    <ligand>
        <name>Fe cation</name>
        <dbReference type="ChEBI" id="CHEBI:24875"/>
    </ligand>
</feature>
<dbReference type="PANTHER" id="PTHR10458">
    <property type="entry name" value="PEPTIDE DEFORMYLASE"/>
    <property type="match status" value="1"/>
</dbReference>
<feature type="binding site" evidence="2">
    <location>
        <position position="159"/>
    </location>
    <ligand>
        <name>Fe cation</name>
        <dbReference type="ChEBI" id="CHEBI:24875"/>
    </ligand>
</feature>
<evidence type="ECO:0000256" key="2">
    <source>
        <dbReference type="HAMAP-Rule" id="MF_00163"/>
    </source>
</evidence>
<sequence>MSRVYPLRYYGDPVLRKHCMPILDLQRPQSIPGFGTASLQELAENMMETMFDAYGVGLAAPQIGLPVRMFVAAEYHQEQPEGDIPLSAQVRRHVVAINPSLEILDATLTASHTDGCLSLPGLWSDDVQRPLAIRLTYTDEHGVQHTEEAEGYWARVLQHEYDHLNGRLYTDLLPASYLQEHRKTIAALQKRSKAYLKALEQKR</sequence>
<dbReference type="Gene3D" id="3.90.45.10">
    <property type="entry name" value="Peptide deformylase"/>
    <property type="match status" value="1"/>
</dbReference>
<comment type="cofactor">
    <cofactor evidence="2">
        <name>Fe(2+)</name>
        <dbReference type="ChEBI" id="CHEBI:29033"/>
    </cofactor>
    <text evidence="2">Binds 1 Fe(2+) ion.</text>
</comment>
<organism evidence="3 4">
    <name type="scientific">Deinococcus roseus</name>
    <dbReference type="NCBI Taxonomy" id="392414"/>
    <lineage>
        <taxon>Bacteria</taxon>
        <taxon>Thermotogati</taxon>
        <taxon>Deinococcota</taxon>
        <taxon>Deinococci</taxon>
        <taxon>Deinococcales</taxon>
        <taxon>Deinococcaceae</taxon>
        <taxon>Deinococcus</taxon>
    </lineage>
</organism>
<dbReference type="InterPro" id="IPR023635">
    <property type="entry name" value="Peptide_deformylase"/>
</dbReference>
<dbReference type="NCBIfam" id="NF001159">
    <property type="entry name" value="PRK00150.1-3"/>
    <property type="match status" value="1"/>
</dbReference>
<evidence type="ECO:0000313" key="4">
    <source>
        <dbReference type="Proteomes" id="UP000632222"/>
    </source>
</evidence>
<comment type="caution">
    <text evidence="3">The sequence shown here is derived from an EMBL/GenBank/DDBJ whole genome shotgun (WGS) entry which is preliminary data.</text>
</comment>
<keyword evidence="2" id="KW-0408">Iron</keyword>
<dbReference type="CDD" id="cd00487">
    <property type="entry name" value="Pep_deformylase"/>
    <property type="match status" value="1"/>
</dbReference>
<comment type="catalytic activity">
    <reaction evidence="2">
        <text>N-terminal N-formyl-L-methionyl-[peptide] + H2O = N-terminal L-methionyl-[peptide] + formate</text>
        <dbReference type="Rhea" id="RHEA:24420"/>
        <dbReference type="Rhea" id="RHEA-COMP:10639"/>
        <dbReference type="Rhea" id="RHEA-COMP:10640"/>
        <dbReference type="ChEBI" id="CHEBI:15377"/>
        <dbReference type="ChEBI" id="CHEBI:15740"/>
        <dbReference type="ChEBI" id="CHEBI:49298"/>
        <dbReference type="ChEBI" id="CHEBI:64731"/>
        <dbReference type="EC" id="3.5.1.88"/>
    </reaction>
</comment>
<keyword evidence="4" id="KW-1185">Reference proteome</keyword>
<keyword evidence="2" id="KW-0378">Hydrolase</keyword>
<comment type="function">
    <text evidence="2">Removes the formyl group from the N-terminal Met of newly synthesized proteins. Requires at least a dipeptide for an efficient rate of reaction. N-terminal L-methionine is a prerequisite for activity but the enzyme has broad specificity at other positions.</text>
</comment>
<comment type="similarity">
    <text evidence="1 2">Belongs to the polypeptide deformylase family.</text>
</comment>
<evidence type="ECO:0000313" key="3">
    <source>
        <dbReference type="EMBL" id="GGJ46257.1"/>
    </source>
</evidence>
<dbReference type="EMBL" id="BMOD01000016">
    <property type="protein sequence ID" value="GGJ46257.1"/>
    <property type="molecule type" value="Genomic_DNA"/>
</dbReference>
<protein>
    <recommendedName>
        <fullName evidence="2">Peptide deformylase</fullName>
        <shortName evidence="2">PDF</shortName>
        <ecNumber evidence="2">3.5.1.88</ecNumber>
    </recommendedName>
    <alternativeName>
        <fullName evidence="2">Polypeptide deformylase</fullName>
    </alternativeName>
</protein>
<gene>
    <name evidence="2 3" type="primary">def</name>
    <name evidence="3" type="ORF">GCM10008938_35590</name>
</gene>
<dbReference type="SUPFAM" id="SSF56420">
    <property type="entry name" value="Peptide deformylase"/>
    <property type="match status" value="1"/>
</dbReference>
<feature type="active site" evidence="2">
    <location>
        <position position="160"/>
    </location>
</feature>
<dbReference type="Proteomes" id="UP000632222">
    <property type="component" value="Unassembled WGS sequence"/>
</dbReference>
<dbReference type="PRINTS" id="PR01576">
    <property type="entry name" value="PDEFORMYLASE"/>
</dbReference>
<dbReference type="PIRSF" id="PIRSF004749">
    <property type="entry name" value="Pep_def"/>
    <property type="match status" value="1"/>
</dbReference>